<keyword evidence="5 6" id="KW-0949">S-adenosyl-L-methionine</keyword>
<dbReference type="HAMAP" id="MF_01007">
    <property type="entry name" value="16SrRNA_methyltr_H"/>
    <property type="match status" value="1"/>
</dbReference>
<evidence type="ECO:0000256" key="1">
    <source>
        <dbReference type="ARBA" id="ARBA00010396"/>
    </source>
</evidence>
<accession>A0ABS0ACY1</accession>
<feature type="binding site" evidence="6">
    <location>
        <begin position="39"/>
        <end position="41"/>
    </location>
    <ligand>
        <name>S-adenosyl-L-methionine</name>
        <dbReference type="ChEBI" id="CHEBI:59789"/>
    </ligand>
</feature>
<keyword evidence="6" id="KW-0963">Cytoplasm</keyword>
<dbReference type="PANTHER" id="PTHR11265">
    <property type="entry name" value="S-ADENOSYL-METHYLTRANSFERASE MRAW"/>
    <property type="match status" value="1"/>
</dbReference>
<comment type="caution">
    <text evidence="7">The sequence shown here is derived from an EMBL/GenBank/DDBJ whole genome shotgun (WGS) entry which is preliminary data.</text>
</comment>
<feature type="binding site" evidence="6">
    <location>
        <position position="105"/>
    </location>
    <ligand>
        <name>S-adenosyl-L-methionine</name>
        <dbReference type="ChEBI" id="CHEBI:59789"/>
    </ligand>
</feature>
<keyword evidence="4 6" id="KW-0808">Transferase</keyword>
<dbReference type="RefSeq" id="WP_194855092.1">
    <property type="nucleotide sequence ID" value="NZ_ARXR01000003.1"/>
</dbReference>
<evidence type="ECO:0000256" key="3">
    <source>
        <dbReference type="ARBA" id="ARBA00022603"/>
    </source>
</evidence>
<dbReference type="EC" id="2.1.1.199" evidence="6"/>
<proteinExistence type="inferred from homology"/>
<comment type="catalytic activity">
    <reaction evidence="6">
        <text>cytidine(1402) in 16S rRNA + S-adenosyl-L-methionine = N(4)-methylcytidine(1402) in 16S rRNA + S-adenosyl-L-homocysteine + H(+)</text>
        <dbReference type="Rhea" id="RHEA:42928"/>
        <dbReference type="Rhea" id="RHEA-COMP:10286"/>
        <dbReference type="Rhea" id="RHEA-COMP:10287"/>
        <dbReference type="ChEBI" id="CHEBI:15378"/>
        <dbReference type="ChEBI" id="CHEBI:57856"/>
        <dbReference type="ChEBI" id="CHEBI:59789"/>
        <dbReference type="ChEBI" id="CHEBI:74506"/>
        <dbReference type="ChEBI" id="CHEBI:82748"/>
        <dbReference type="EC" id="2.1.1.199"/>
    </reaction>
</comment>
<evidence type="ECO:0000256" key="2">
    <source>
        <dbReference type="ARBA" id="ARBA00022552"/>
    </source>
</evidence>
<feature type="binding site" evidence="6">
    <location>
        <position position="112"/>
    </location>
    <ligand>
        <name>S-adenosyl-L-methionine</name>
        <dbReference type="ChEBI" id="CHEBI:59789"/>
    </ligand>
</feature>
<gene>
    <name evidence="6" type="primary">rsmH</name>
    <name evidence="7" type="ORF">ISO4_00591</name>
</gene>
<dbReference type="InterPro" id="IPR029063">
    <property type="entry name" value="SAM-dependent_MTases_sf"/>
</dbReference>
<protein>
    <recommendedName>
        <fullName evidence="6">Ribosomal RNA small subunit methyltransferase H</fullName>
        <ecNumber evidence="6">2.1.1.199</ecNumber>
    </recommendedName>
    <alternativeName>
        <fullName evidence="6">16S rRNA m(4)C1402 methyltransferase</fullName>
    </alternativeName>
    <alternativeName>
        <fullName evidence="6">rRNA (cytosine-N(4)-)-methyltransferase RsmH</fullName>
    </alternativeName>
</protein>
<keyword evidence="3 6" id="KW-0489">Methyltransferase</keyword>
<dbReference type="SUPFAM" id="SSF81799">
    <property type="entry name" value="Putative methyltransferase TM0872, insert domain"/>
    <property type="match status" value="1"/>
</dbReference>
<dbReference type="Gene3D" id="1.10.150.170">
    <property type="entry name" value="Putative methyltransferase TM0872, insert domain"/>
    <property type="match status" value="1"/>
</dbReference>
<organism evidence="7 8">
    <name type="scientific">Alloalcanivorax venustensis ISO4</name>
    <dbReference type="NCBI Taxonomy" id="1177184"/>
    <lineage>
        <taxon>Bacteria</taxon>
        <taxon>Pseudomonadati</taxon>
        <taxon>Pseudomonadota</taxon>
        <taxon>Gammaproteobacteria</taxon>
        <taxon>Oceanospirillales</taxon>
        <taxon>Alcanivoracaceae</taxon>
        <taxon>Alloalcanivorax</taxon>
    </lineage>
</organism>
<evidence type="ECO:0000313" key="8">
    <source>
        <dbReference type="Proteomes" id="UP000644441"/>
    </source>
</evidence>
<evidence type="ECO:0000256" key="4">
    <source>
        <dbReference type="ARBA" id="ARBA00022679"/>
    </source>
</evidence>
<dbReference type="PIRSF" id="PIRSF004486">
    <property type="entry name" value="MraW"/>
    <property type="match status" value="1"/>
</dbReference>
<dbReference type="Gene3D" id="3.40.50.150">
    <property type="entry name" value="Vaccinia Virus protein VP39"/>
    <property type="match status" value="1"/>
</dbReference>
<evidence type="ECO:0000256" key="5">
    <source>
        <dbReference type="ARBA" id="ARBA00022691"/>
    </source>
</evidence>
<dbReference type="Pfam" id="PF01795">
    <property type="entry name" value="Methyltransf_5"/>
    <property type="match status" value="1"/>
</dbReference>
<comment type="function">
    <text evidence="6">Specifically methylates the N4 position of cytidine in position 1402 (C1402) of 16S rRNA.</text>
</comment>
<dbReference type="InterPro" id="IPR002903">
    <property type="entry name" value="RsmH"/>
</dbReference>
<dbReference type="PANTHER" id="PTHR11265:SF0">
    <property type="entry name" value="12S RRNA N4-METHYLCYTIDINE METHYLTRANSFERASE"/>
    <property type="match status" value="1"/>
</dbReference>
<dbReference type="InterPro" id="IPR023397">
    <property type="entry name" value="SAM-dep_MeTrfase_MraW_recog"/>
</dbReference>
<feature type="binding site" evidence="6">
    <location>
        <position position="59"/>
    </location>
    <ligand>
        <name>S-adenosyl-L-methionine</name>
        <dbReference type="ChEBI" id="CHEBI:59789"/>
    </ligand>
</feature>
<dbReference type="SUPFAM" id="SSF53335">
    <property type="entry name" value="S-adenosyl-L-methionine-dependent methyltransferases"/>
    <property type="match status" value="1"/>
</dbReference>
<dbReference type="GO" id="GO:0032259">
    <property type="term" value="P:methylation"/>
    <property type="evidence" value="ECO:0007669"/>
    <property type="project" value="UniProtKB-KW"/>
</dbReference>
<reference evidence="7 8" key="1">
    <citation type="submission" date="2012-09" db="EMBL/GenBank/DDBJ databases">
        <title>Genome Sequence of alkane-degrading Bacterium Alcanivorax venustensis ISO4.</title>
        <authorList>
            <person name="Lai Q."/>
            <person name="Shao Z."/>
        </authorList>
    </citation>
    <scope>NUCLEOTIDE SEQUENCE [LARGE SCALE GENOMIC DNA]</scope>
    <source>
        <strain evidence="7 8">ISO4</strain>
    </source>
</reference>
<feature type="binding site" evidence="6">
    <location>
        <position position="85"/>
    </location>
    <ligand>
        <name>S-adenosyl-L-methionine</name>
        <dbReference type="ChEBI" id="CHEBI:59789"/>
    </ligand>
</feature>
<sequence>MANSDNRQYEHQPVMLEEVLEMWPTRTDGLYVDGTFGRGGHSRALLARLDAGARLVGVDRDPEAVLEGEKLALEDTRFRIRRARFDCLPELVAEEHRQIDGLLLDLGVSSPQLDDAERGFSFLRDGPLDMRMDPDSGESVADWLARAREKQIADVLYQYGDERKSRRIARAICERRDQQPIRTTAQLAGLIQSVMGRGEPGKHPATRSFQALRIHINGELDALRNTLDQALETLAIGGRLVVISFHSLEDRVVKRFIRDHSGQAPKGRGGLPMMDEPPERLKPLGKARYAGKDELRVNVRSRSAVLRVAEKVA</sequence>
<keyword evidence="8" id="KW-1185">Reference proteome</keyword>
<dbReference type="GO" id="GO:0008168">
    <property type="term" value="F:methyltransferase activity"/>
    <property type="evidence" value="ECO:0007669"/>
    <property type="project" value="UniProtKB-KW"/>
</dbReference>
<keyword evidence="2 6" id="KW-0698">rRNA processing</keyword>
<dbReference type="EMBL" id="ARXR01000003">
    <property type="protein sequence ID" value="MBF5051989.1"/>
    <property type="molecule type" value="Genomic_DNA"/>
</dbReference>
<evidence type="ECO:0000313" key="7">
    <source>
        <dbReference type="EMBL" id="MBF5051989.1"/>
    </source>
</evidence>
<dbReference type="NCBIfam" id="TIGR00006">
    <property type="entry name" value="16S rRNA (cytosine(1402)-N(4))-methyltransferase RsmH"/>
    <property type="match status" value="1"/>
</dbReference>
<comment type="similarity">
    <text evidence="1 6">Belongs to the methyltransferase superfamily. RsmH family.</text>
</comment>
<name>A0ABS0ACY1_9GAMM</name>
<comment type="subcellular location">
    <subcellularLocation>
        <location evidence="6">Cytoplasm</location>
    </subcellularLocation>
</comment>
<evidence type="ECO:0000256" key="6">
    <source>
        <dbReference type="HAMAP-Rule" id="MF_01007"/>
    </source>
</evidence>
<dbReference type="Proteomes" id="UP000644441">
    <property type="component" value="Unassembled WGS sequence"/>
</dbReference>